<dbReference type="NCBIfam" id="TIGR01944">
    <property type="entry name" value="rnfB"/>
    <property type="match status" value="1"/>
</dbReference>
<feature type="domain" description="4Fe-4S" evidence="14">
    <location>
        <begin position="5"/>
        <end position="64"/>
    </location>
</feature>
<evidence type="ECO:0000256" key="2">
    <source>
        <dbReference type="ARBA" id="ARBA00022475"/>
    </source>
</evidence>
<dbReference type="GO" id="GO:0051539">
    <property type="term" value="F:4 iron, 4 sulfur cluster binding"/>
    <property type="evidence" value="ECO:0007669"/>
    <property type="project" value="UniProtKB-KW"/>
</dbReference>
<dbReference type="SUPFAM" id="SSF54862">
    <property type="entry name" value="4Fe-4S ferredoxins"/>
    <property type="match status" value="1"/>
</dbReference>
<dbReference type="InterPro" id="IPR007202">
    <property type="entry name" value="4Fe-4S_dom"/>
</dbReference>
<dbReference type="Gene3D" id="3.30.70.20">
    <property type="match status" value="1"/>
</dbReference>
<feature type="domain" description="4Fe-4S ferredoxin-type" evidence="13">
    <location>
        <begin position="110"/>
        <end position="139"/>
    </location>
</feature>
<keyword evidence="10" id="KW-0411">Iron-sulfur</keyword>
<evidence type="ECO:0000313" key="15">
    <source>
        <dbReference type="EMBL" id="RAS35820.1"/>
    </source>
</evidence>
<evidence type="ECO:0000256" key="5">
    <source>
        <dbReference type="ARBA" id="ARBA00022723"/>
    </source>
</evidence>
<evidence type="ECO:0000256" key="8">
    <source>
        <dbReference type="ARBA" id="ARBA00022982"/>
    </source>
</evidence>
<keyword evidence="11" id="KW-0472">Membrane</keyword>
<keyword evidence="1" id="KW-0813">Transport</keyword>
<evidence type="ECO:0000256" key="4">
    <source>
        <dbReference type="ARBA" id="ARBA00022519"/>
    </source>
</evidence>
<evidence type="ECO:0000256" key="1">
    <source>
        <dbReference type="ARBA" id="ARBA00022448"/>
    </source>
</evidence>
<reference evidence="15 16" key="1">
    <citation type="submission" date="2018-06" db="EMBL/GenBank/DDBJ databases">
        <title>Genomic Encyclopedia of Type Strains, Phase III (KMG-III): the genomes of soil and plant-associated and newly described type strains.</title>
        <authorList>
            <person name="Whitman W."/>
        </authorList>
    </citation>
    <scope>NUCLEOTIDE SEQUENCE [LARGE SCALE GENOMIC DNA]</scope>
    <source>
        <strain evidence="15 16">LMG 23644</strain>
    </source>
</reference>
<protein>
    <submittedName>
        <fullName evidence="15">Electron transport complex protein RnfB</fullName>
    </submittedName>
</protein>
<evidence type="ECO:0000256" key="6">
    <source>
        <dbReference type="ARBA" id="ARBA00022737"/>
    </source>
</evidence>
<evidence type="ECO:0000259" key="13">
    <source>
        <dbReference type="PROSITE" id="PS51379"/>
    </source>
</evidence>
<proteinExistence type="predicted"/>
<dbReference type="PROSITE" id="PS51656">
    <property type="entry name" value="4FE4S"/>
    <property type="match status" value="1"/>
</dbReference>
<gene>
    <name evidence="15" type="ORF">BX591_104147</name>
</gene>
<keyword evidence="9" id="KW-0408">Iron</keyword>
<dbReference type="AlphaFoldDB" id="A0A329CN87"/>
<dbReference type="GO" id="GO:0046872">
    <property type="term" value="F:metal ion binding"/>
    <property type="evidence" value="ECO:0007669"/>
    <property type="project" value="UniProtKB-KW"/>
</dbReference>
<dbReference type="InterPro" id="IPR017900">
    <property type="entry name" value="4Fe4S_Fe_S_CS"/>
</dbReference>
<evidence type="ECO:0000256" key="7">
    <source>
        <dbReference type="ARBA" id="ARBA00022967"/>
    </source>
</evidence>
<evidence type="ECO:0000256" key="10">
    <source>
        <dbReference type="ARBA" id="ARBA00023014"/>
    </source>
</evidence>
<dbReference type="PANTHER" id="PTHR42859:SF3">
    <property type="entry name" value="ION-TRANSLOCATING OXIDOREDUCTASE COMPLEX SUBUNIT B"/>
    <property type="match status" value="1"/>
</dbReference>
<keyword evidence="3" id="KW-0004">4Fe-4S</keyword>
<dbReference type="Proteomes" id="UP000248918">
    <property type="component" value="Unassembled WGS sequence"/>
</dbReference>
<dbReference type="EMBL" id="QLTK01000004">
    <property type="protein sequence ID" value="RAS35820.1"/>
    <property type="molecule type" value="Genomic_DNA"/>
</dbReference>
<sequence length="303" mass="31029">MTVTDNKTLADRIEDLLPQTQCTKCGYPACRPYAEAVASGEALYNQCPPGGAEGVARLAALLGKPVLALNSANGAERPRPLAVIDEQVCIGCTLCMQACPVDAIVGAPKQMHTVIADRCTGCDLCVPPCPVDCIALPPVTGAATGWDAWSQSQADAAREQHNRREGRLAREREAAEARAAARRAGSGAPAAAAQTAQTIEAGATAAPAAAAVEDADAKKRAIIQAALERARKKKEELAAKGQGPLNTEQVSADVQAQIDAAEARRRRLALAAGNAGAGQSDDSSANTTPAGAAAKTGPSSKPH</sequence>
<dbReference type="GO" id="GO:0009055">
    <property type="term" value="F:electron transfer activity"/>
    <property type="evidence" value="ECO:0007669"/>
    <property type="project" value="InterPro"/>
</dbReference>
<dbReference type="InterPro" id="IPR017896">
    <property type="entry name" value="4Fe4S_Fe-S-bd"/>
</dbReference>
<keyword evidence="8" id="KW-0249">Electron transport</keyword>
<dbReference type="PANTHER" id="PTHR42859">
    <property type="entry name" value="OXIDOREDUCTASE"/>
    <property type="match status" value="1"/>
</dbReference>
<evidence type="ECO:0000256" key="3">
    <source>
        <dbReference type="ARBA" id="ARBA00022485"/>
    </source>
</evidence>
<keyword evidence="6" id="KW-0677">Repeat</keyword>
<evidence type="ECO:0000256" key="12">
    <source>
        <dbReference type="SAM" id="MobiDB-lite"/>
    </source>
</evidence>
<feature type="domain" description="4Fe-4S ferredoxin-type" evidence="13">
    <location>
        <begin position="80"/>
        <end position="109"/>
    </location>
</feature>
<organism evidence="15 16">
    <name type="scientific">Paraburkholderia bryophila</name>
    <dbReference type="NCBI Taxonomy" id="420952"/>
    <lineage>
        <taxon>Bacteria</taxon>
        <taxon>Pseudomonadati</taxon>
        <taxon>Pseudomonadota</taxon>
        <taxon>Betaproteobacteria</taxon>
        <taxon>Burkholderiales</taxon>
        <taxon>Burkholderiaceae</taxon>
        <taxon>Paraburkholderia</taxon>
    </lineage>
</organism>
<dbReference type="PROSITE" id="PS00198">
    <property type="entry name" value="4FE4S_FER_1"/>
    <property type="match status" value="2"/>
</dbReference>
<dbReference type="Pfam" id="PF14697">
    <property type="entry name" value="Fer4_21"/>
    <property type="match status" value="1"/>
</dbReference>
<dbReference type="InterPro" id="IPR050294">
    <property type="entry name" value="RnfB_subfamily"/>
</dbReference>
<accession>A0A329CN87</accession>
<evidence type="ECO:0000256" key="9">
    <source>
        <dbReference type="ARBA" id="ARBA00023004"/>
    </source>
</evidence>
<keyword evidence="7" id="KW-1278">Translocase</keyword>
<keyword evidence="4" id="KW-0997">Cell inner membrane</keyword>
<dbReference type="NCBIfam" id="NF005415">
    <property type="entry name" value="PRK06991.1"/>
    <property type="match status" value="1"/>
</dbReference>
<dbReference type="InterPro" id="IPR010207">
    <property type="entry name" value="Elect_transpt_cplx_RnfB/RsxB"/>
</dbReference>
<dbReference type="Pfam" id="PF04060">
    <property type="entry name" value="FeS"/>
    <property type="match status" value="1"/>
</dbReference>
<evidence type="ECO:0000256" key="11">
    <source>
        <dbReference type="ARBA" id="ARBA00023136"/>
    </source>
</evidence>
<name>A0A329CN87_9BURK</name>
<feature type="region of interest" description="Disordered" evidence="12">
    <location>
        <begin position="270"/>
        <end position="303"/>
    </location>
</feature>
<keyword evidence="5" id="KW-0479">Metal-binding</keyword>
<evidence type="ECO:0000313" key="16">
    <source>
        <dbReference type="Proteomes" id="UP000248918"/>
    </source>
</evidence>
<keyword evidence="2" id="KW-1003">Cell membrane</keyword>
<comment type="caution">
    <text evidence="15">The sequence shown here is derived from an EMBL/GenBank/DDBJ whole genome shotgun (WGS) entry which is preliminary data.</text>
</comment>
<dbReference type="OrthoDB" id="9789936at2"/>
<dbReference type="Gene3D" id="1.10.15.40">
    <property type="entry name" value="Electron transport complex subunit B, putative Fe-S cluster"/>
    <property type="match status" value="1"/>
</dbReference>
<dbReference type="PROSITE" id="PS51379">
    <property type="entry name" value="4FE4S_FER_2"/>
    <property type="match status" value="2"/>
</dbReference>
<dbReference type="STRING" id="1169143.GCA_000383275_00292"/>
<evidence type="ECO:0000259" key="14">
    <source>
        <dbReference type="PROSITE" id="PS51656"/>
    </source>
</evidence>